<dbReference type="EMBL" id="JARPUR010000001">
    <property type="protein sequence ID" value="KAK4884729.1"/>
    <property type="molecule type" value="Genomic_DNA"/>
</dbReference>
<sequence length="172" mass="19125">MSASTILNLFGCGVFREDELVQVYEDICERMVLHGEIIDQEDEVILMRLIEKVTAIKSNLVTPSTTCQPNDLDGLTTEILPSTSRDVDYYGHVGMGYPINEPVVLVALGDLAFRIERNVQATVSCNLIKFDLSNMLSISSFTSVAIMCKHGFKGKQIENRQLDFISVVSCDL</sequence>
<name>A0AAN7SKY2_9COLE</name>
<protein>
    <submittedName>
        <fullName evidence="1">Uncharacterized protein</fullName>
    </submittedName>
</protein>
<accession>A0AAN7SKY2</accession>
<dbReference type="AlphaFoldDB" id="A0AAN7SKY2"/>
<comment type="caution">
    <text evidence="1">The sequence shown here is derived from an EMBL/GenBank/DDBJ whole genome shotgun (WGS) entry which is preliminary data.</text>
</comment>
<reference evidence="2" key="1">
    <citation type="submission" date="2023-01" db="EMBL/GenBank/DDBJ databases">
        <title>Key to firefly adult light organ development and bioluminescence: homeobox transcription factors regulate luciferase expression and transportation to peroxisome.</title>
        <authorList>
            <person name="Fu X."/>
        </authorList>
    </citation>
    <scope>NUCLEOTIDE SEQUENCE [LARGE SCALE GENOMIC DNA]</scope>
</reference>
<evidence type="ECO:0000313" key="2">
    <source>
        <dbReference type="Proteomes" id="UP001353858"/>
    </source>
</evidence>
<dbReference type="Proteomes" id="UP001353858">
    <property type="component" value="Unassembled WGS sequence"/>
</dbReference>
<organism evidence="1 2">
    <name type="scientific">Aquatica leii</name>
    <dbReference type="NCBI Taxonomy" id="1421715"/>
    <lineage>
        <taxon>Eukaryota</taxon>
        <taxon>Metazoa</taxon>
        <taxon>Ecdysozoa</taxon>
        <taxon>Arthropoda</taxon>
        <taxon>Hexapoda</taxon>
        <taxon>Insecta</taxon>
        <taxon>Pterygota</taxon>
        <taxon>Neoptera</taxon>
        <taxon>Endopterygota</taxon>
        <taxon>Coleoptera</taxon>
        <taxon>Polyphaga</taxon>
        <taxon>Elateriformia</taxon>
        <taxon>Elateroidea</taxon>
        <taxon>Lampyridae</taxon>
        <taxon>Luciolinae</taxon>
        <taxon>Aquatica</taxon>
    </lineage>
</organism>
<keyword evidence="2" id="KW-1185">Reference proteome</keyword>
<proteinExistence type="predicted"/>
<evidence type="ECO:0000313" key="1">
    <source>
        <dbReference type="EMBL" id="KAK4884729.1"/>
    </source>
</evidence>
<gene>
    <name evidence="1" type="ORF">RN001_001000</name>
</gene>